<reference evidence="1 2" key="1">
    <citation type="journal article" date="2011" name="J. Bacteriol.">
        <title>Complete genome sequence of a novel clinical isolate, the nontuberculous Mycobacterium strain JDM601.</title>
        <authorList>
            <person name="Zhang Z.Y."/>
            <person name="Sun Z.Q."/>
            <person name="Wang Z.L."/>
            <person name="Wen Z.L."/>
            <person name="Sun Q.W."/>
            <person name="Zhu Z.Q."/>
            <person name="Song Y.Z."/>
            <person name="Zhao J.W."/>
            <person name="Wang H.H."/>
            <person name="Zhang S.L."/>
            <person name="Guo X.K."/>
        </authorList>
    </citation>
    <scope>NUCLEOTIDE SEQUENCE [LARGE SCALE GENOMIC DNA]</scope>
    <source>
        <strain evidence="1 2">JDM601</strain>
    </source>
</reference>
<proteinExistence type="predicted"/>
<sequence>MDALVVRRTLEPPMPRWGRAGVPSVRTVWALRGVLVLWPRALLHRRQRLLRG</sequence>
<dbReference type="Proteomes" id="UP000009224">
    <property type="component" value="Chromosome"/>
</dbReference>
<dbReference type="AlphaFoldDB" id="F5YXA4"/>
<gene>
    <name evidence="1" type="ordered locus">JDM601_1373</name>
</gene>
<keyword evidence="2" id="KW-1185">Reference proteome</keyword>
<evidence type="ECO:0000313" key="1">
    <source>
        <dbReference type="EMBL" id="AEF35373.1"/>
    </source>
</evidence>
<dbReference type="KEGG" id="mjd:JDM601_1373"/>
<evidence type="ECO:0000313" key="2">
    <source>
        <dbReference type="Proteomes" id="UP000009224"/>
    </source>
</evidence>
<accession>F5YXA4</accession>
<name>F5YXA4_MYCSD</name>
<dbReference type="HOGENOM" id="CLU_3082094_0_0_11"/>
<protein>
    <submittedName>
        <fullName evidence="1">Uncharacterized protein</fullName>
    </submittedName>
</protein>
<dbReference type="EMBL" id="CP002329">
    <property type="protein sequence ID" value="AEF35373.1"/>
    <property type="molecule type" value="Genomic_DNA"/>
</dbReference>
<organism evidence="1 2">
    <name type="scientific">Mycolicibacter sinensis (strain JDM601)</name>
    <name type="common">Mycobacterium sinense</name>
    <dbReference type="NCBI Taxonomy" id="875328"/>
    <lineage>
        <taxon>Bacteria</taxon>
        <taxon>Bacillati</taxon>
        <taxon>Actinomycetota</taxon>
        <taxon>Actinomycetes</taxon>
        <taxon>Mycobacteriales</taxon>
        <taxon>Mycobacteriaceae</taxon>
        <taxon>Mycolicibacter</taxon>
    </lineage>
</organism>